<keyword evidence="7 12" id="KW-0653">Protein transport</keyword>
<keyword evidence="11 12" id="KW-1006">Bacterial flagellum protein export</keyword>
<keyword evidence="9 12" id="KW-0472">Membrane</keyword>
<dbReference type="InterPro" id="IPR005837">
    <property type="entry name" value="FliP"/>
</dbReference>
<dbReference type="PANTHER" id="PTHR30587:SF0">
    <property type="entry name" value="FLAGELLAR BIOSYNTHETIC PROTEIN FLIP"/>
    <property type="match status" value="1"/>
</dbReference>
<keyword evidence="14" id="KW-1185">Reference proteome</keyword>
<organism evidence="13 14">
    <name type="scientific">Hydrogenoanaerobacterium saccharovorans</name>
    <dbReference type="NCBI Taxonomy" id="474960"/>
    <lineage>
        <taxon>Bacteria</taxon>
        <taxon>Bacillati</taxon>
        <taxon>Bacillota</taxon>
        <taxon>Clostridia</taxon>
        <taxon>Eubacteriales</taxon>
        <taxon>Oscillospiraceae</taxon>
        <taxon>Hydrogenoanaerobacterium</taxon>
    </lineage>
</organism>
<evidence type="ECO:0000256" key="9">
    <source>
        <dbReference type="ARBA" id="ARBA00023136"/>
    </source>
</evidence>
<gene>
    <name evidence="12" type="primary">fliP</name>
    <name evidence="13" type="ORF">SAMN05216180_0873</name>
</gene>
<dbReference type="OrthoDB" id="9805111at2"/>
<dbReference type="EMBL" id="FOCG01000001">
    <property type="protein sequence ID" value="SEM61518.1"/>
    <property type="molecule type" value="Genomic_DNA"/>
</dbReference>
<feature type="transmembrane region" description="Helical" evidence="12">
    <location>
        <begin position="248"/>
        <end position="268"/>
    </location>
</feature>
<comment type="subcellular location">
    <subcellularLocation>
        <location evidence="12">Cell membrane</location>
        <topology evidence="12">Multi-pass membrane protein</topology>
    </subcellularLocation>
    <subcellularLocation>
        <location evidence="12">Bacterial flagellum basal body</location>
    </subcellularLocation>
</comment>
<dbReference type="NCBIfam" id="TIGR01103">
    <property type="entry name" value="fliP"/>
    <property type="match status" value="1"/>
</dbReference>
<accession>A0A1H7ZVB0</accession>
<evidence type="ECO:0000256" key="12">
    <source>
        <dbReference type="RuleBase" id="RU362069"/>
    </source>
</evidence>
<evidence type="ECO:0000256" key="3">
    <source>
        <dbReference type="ARBA" id="ARBA00022448"/>
    </source>
</evidence>
<keyword evidence="13" id="KW-0282">Flagellum</keyword>
<evidence type="ECO:0000313" key="14">
    <source>
        <dbReference type="Proteomes" id="UP000199158"/>
    </source>
</evidence>
<comment type="caution">
    <text evidence="12">Lacks conserved residue(s) required for the propagation of feature annotation.</text>
</comment>
<feature type="transmembrane region" description="Helical" evidence="12">
    <location>
        <begin position="212"/>
        <end position="236"/>
    </location>
</feature>
<evidence type="ECO:0000256" key="1">
    <source>
        <dbReference type="ARBA" id="ARBA00006257"/>
    </source>
</evidence>
<evidence type="ECO:0000256" key="8">
    <source>
        <dbReference type="ARBA" id="ARBA00022989"/>
    </source>
</evidence>
<dbReference type="PRINTS" id="PR00951">
    <property type="entry name" value="FLGBIOSNFLIP"/>
</dbReference>
<dbReference type="GO" id="GO:0005886">
    <property type="term" value="C:plasma membrane"/>
    <property type="evidence" value="ECO:0007669"/>
    <property type="project" value="UniProtKB-SubCell"/>
</dbReference>
<keyword evidence="6 12" id="KW-1005">Bacterial flagellum biogenesis</keyword>
<evidence type="ECO:0000313" key="13">
    <source>
        <dbReference type="EMBL" id="SEM61518.1"/>
    </source>
</evidence>
<evidence type="ECO:0000256" key="11">
    <source>
        <dbReference type="ARBA" id="ARBA00023225"/>
    </source>
</evidence>
<keyword evidence="3 12" id="KW-0813">Transport</keyword>
<comment type="similarity">
    <text evidence="1 12">Belongs to the FliP/MopC/SpaP family.</text>
</comment>
<keyword evidence="8 12" id="KW-1133">Transmembrane helix</keyword>
<dbReference type="PRINTS" id="PR01302">
    <property type="entry name" value="TYPE3IMPPROT"/>
</dbReference>
<keyword evidence="5 12" id="KW-0812">Transmembrane</keyword>
<dbReference type="InterPro" id="IPR005838">
    <property type="entry name" value="T3SS_IM_P"/>
</dbReference>
<dbReference type="AlphaFoldDB" id="A0A1H7ZVB0"/>
<dbReference type="GO" id="GO:0009425">
    <property type="term" value="C:bacterial-type flagellum basal body"/>
    <property type="evidence" value="ECO:0007669"/>
    <property type="project" value="UniProtKB-SubCell"/>
</dbReference>
<dbReference type="RefSeq" id="WP_092752003.1">
    <property type="nucleotide sequence ID" value="NZ_FOCG01000001.1"/>
</dbReference>
<keyword evidence="4 12" id="KW-1003">Cell membrane</keyword>
<reference evidence="13 14" key="1">
    <citation type="submission" date="2016-10" db="EMBL/GenBank/DDBJ databases">
        <authorList>
            <person name="de Groot N.N."/>
        </authorList>
    </citation>
    <scope>NUCLEOTIDE SEQUENCE [LARGE SCALE GENOMIC DNA]</scope>
    <source>
        <strain evidence="13 14">CGMCC 1.5070</strain>
    </source>
</reference>
<evidence type="ECO:0000256" key="4">
    <source>
        <dbReference type="ARBA" id="ARBA00022475"/>
    </source>
</evidence>
<dbReference type="NCBIfam" id="NF009438">
    <property type="entry name" value="PRK12797.1"/>
    <property type="match status" value="1"/>
</dbReference>
<sequence length="269" mass="29582">MNSKKAYRAELKKHLLFFAISLLMVVVLSAFLCTVTYAAPGISIDLNAGEDSGGTLGAIELLFLMAILALAPSILIMMTSFTRIVIVLSFLRNALGTQQSPPNQVLVGLALFLTLFIMNPVITEINKTAYIPYKEGVITQEVAAQRAVKPLKVFMLKQTQKKDLNMFLSISKSPVPQLKEGQSIEAFTDLGLEVIVPSFITSELKRAFTMGFLLFIPFLIIDMVVASTLMSMGMVMLPPAMIALPFKIMMFVLVDGWGMLMGTLVQSFR</sequence>
<protein>
    <recommendedName>
        <fullName evidence="2 12">Flagellar biosynthetic protein FliP</fullName>
    </recommendedName>
</protein>
<feature type="transmembrane region" description="Helical" evidence="12">
    <location>
        <begin position="62"/>
        <end position="91"/>
    </location>
</feature>
<evidence type="ECO:0000256" key="10">
    <source>
        <dbReference type="ARBA" id="ARBA00023143"/>
    </source>
</evidence>
<keyword evidence="10" id="KW-0975">Bacterial flagellum</keyword>
<evidence type="ECO:0000256" key="2">
    <source>
        <dbReference type="ARBA" id="ARBA00021714"/>
    </source>
</evidence>
<evidence type="ECO:0000256" key="7">
    <source>
        <dbReference type="ARBA" id="ARBA00022927"/>
    </source>
</evidence>
<comment type="function">
    <text evidence="12">Plays a role in the flagellum-specific transport system.</text>
</comment>
<dbReference type="Proteomes" id="UP000199158">
    <property type="component" value="Unassembled WGS sequence"/>
</dbReference>
<dbReference type="GO" id="GO:0044781">
    <property type="term" value="P:bacterial-type flagellum organization"/>
    <property type="evidence" value="ECO:0007669"/>
    <property type="project" value="UniProtKB-UniRule"/>
</dbReference>
<dbReference type="GO" id="GO:0009306">
    <property type="term" value="P:protein secretion"/>
    <property type="evidence" value="ECO:0007669"/>
    <property type="project" value="UniProtKB-UniRule"/>
</dbReference>
<evidence type="ECO:0000256" key="6">
    <source>
        <dbReference type="ARBA" id="ARBA00022795"/>
    </source>
</evidence>
<evidence type="ECO:0000256" key="5">
    <source>
        <dbReference type="ARBA" id="ARBA00022692"/>
    </source>
</evidence>
<dbReference type="STRING" id="474960.SAMN05216180_0873"/>
<keyword evidence="13" id="KW-0969">Cilium</keyword>
<keyword evidence="13" id="KW-0966">Cell projection</keyword>
<dbReference type="PANTHER" id="PTHR30587">
    <property type="entry name" value="FLAGELLAR BIOSYNTHETIC PROTEIN FLIP"/>
    <property type="match status" value="1"/>
</dbReference>
<dbReference type="PROSITE" id="PS01061">
    <property type="entry name" value="FLIP_2"/>
    <property type="match status" value="1"/>
</dbReference>
<proteinExistence type="inferred from homology"/>
<dbReference type="Pfam" id="PF00813">
    <property type="entry name" value="FliP"/>
    <property type="match status" value="1"/>
</dbReference>
<name>A0A1H7ZVB0_9FIRM</name>